<dbReference type="AlphaFoldDB" id="A0A9W8LRS9"/>
<sequence length="114" mass="12530">MRISFVTSLLPVLLLARAAVAGVQEDKDAIGDVARQVIPTKNSDQYIPAFQQLASVFGDAKSLDALRANPTSDEFQGGLRGLLADVNRAMWVYYDDKPTLDYLRKLASRIKSAM</sequence>
<dbReference type="OrthoDB" id="5521052at2759"/>
<evidence type="ECO:0000313" key="3">
    <source>
        <dbReference type="Proteomes" id="UP001140094"/>
    </source>
</evidence>
<gene>
    <name evidence="2" type="ORF">H4R20_005492</name>
</gene>
<dbReference type="Proteomes" id="UP001140094">
    <property type="component" value="Unassembled WGS sequence"/>
</dbReference>
<protein>
    <recommendedName>
        <fullName evidence="4">Secreted RxLR effector peptide protein</fullName>
    </recommendedName>
</protein>
<evidence type="ECO:0000256" key="1">
    <source>
        <dbReference type="SAM" id="SignalP"/>
    </source>
</evidence>
<organism evidence="2 3">
    <name type="scientific">Coemansia guatemalensis</name>
    <dbReference type="NCBI Taxonomy" id="2761395"/>
    <lineage>
        <taxon>Eukaryota</taxon>
        <taxon>Fungi</taxon>
        <taxon>Fungi incertae sedis</taxon>
        <taxon>Zoopagomycota</taxon>
        <taxon>Kickxellomycotina</taxon>
        <taxon>Kickxellomycetes</taxon>
        <taxon>Kickxellales</taxon>
        <taxon>Kickxellaceae</taxon>
        <taxon>Coemansia</taxon>
    </lineage>
</organism>
<feature type="signal peptide" evidence="1">
    <location>
        <begin position="1"/>
        <end position="21"/>
    </location>
</feature>
<feature type="chain" id="PRO_5040834178" description="Secreted RxLR effector peptide protein" evidence="1">
    <location>
        <begin position="22"/>
        <end position="114"/>
    </location>
</feature>
<keyword evidence="1" id="KW-0732">Signal</keyword>
<evidence type="ECO:0000313" key="2">
    <source>
        <dbReference type="EMBL" id="KAJ2796564.1"/>
    </source>
</evidence>
<accession>A0A9W8LRS9</accession>
<name>A0A9W8LRS9_9FUNG</name>
<reference evidence="2" key="1">
    <citation type="submission" date="2022-07" db="EMBL/GenBank/DDBJ databases">
        <title>Phylogenomic reconstructions and comparative analyses of Kickxellomycotina fungi.</title>
        <authorList>
            <person name="Reynolds N.K."/>
            <person name="Stajich J.E."/>
            <person name="Barry K."/>
            <person name="Grigoriev I.V."/>
            <person name="Crous P."/>
            <person name="Smith M.E."/>
        </authorList>
    </citation>
    <scope>NUCLEOTIDE SEQUENCE</scope>
    <source>
        <strain evidence="2">NRRL 1565</strain>
    </source>
</reference>
<comment type="caution">
    <text evidence="2">The sequence shown here is derived from an EMBL/GenBank/DDBJ whole genome shotgun (WGS) entry which is preliminary data.</text>
</comment>
<proteinExistence type="predicted"/>
<keyword evidence="3" id="KW-1185">Reference proteome</keyword>
<evidence type="ECO:0008006" key="4">
    <source>
        <dbReference type="Google" id="ProtNLM"/>
    </source>
</evidence>
<dbReference type="EMBL" id="JANBUO010001861">
    <property type="protein sequence ID" value="KAJ2796564.1"/>
    <property type="molecule type" value="Genomic_DNA"/>
</dbReference>